<evidence type="ECO:0000256" key="7">
    <source>
        <dbReference type="ARBA" id="ARBA00023136"/>
    </source>
</evidence>
<evidence type="ECO:0000259" key="11">
    <source>
        <dbReference type="Pfam" id="PF14875"/>
    </source>
</evidence>
<reference evidence="13" key="1">
    <citation type="submission" date="2022-11" db="UniProtKB">
        <authorList>
            <consortium name="WormBaseParasite"/>
        </authorList>
    </citation>
    <scope>IDENTIFICATION</scope>
</reference>
<comment type="similarity">
    <text evidence="2">Belongs to the DIPK family.</text>
</comment>
<feature type="transmembrane region" description="Helical" evidence="9">
    <location>
        <begin position="47"/>
        <end position="67"/>
    </location>
</feature>
<keyword evidence="6 9" id="KW-1133">Transmembrane helix</keyword>
<keyword evidence="3 9" id="KW-0812">Transmembrane</keyword>
<dbReference type="InterPro" id="IPR022049">
    <property type="entry name" value="FAM69_kinase_dom"/>
</dbReference>
<sequence>MHIGFNDGIDSDSDRILASGDEDENTPCSNFRINEDRLLNKFCCSRFFRIILFIIALMIIYFIYTFLFSHSHAASQSENQPSFNHSKANQIIHSLCDSYKHGAVSGDICSKLCNSPNWTLSDLYEGGSKHVLKLKENDKNIILKMHLPYITNYDHVDPKVSEEEFTDKVTDIINEQTNLNWPKRYKNHLIKTLWPSYKKNPNGNSLSEADRRSLWALLQQDEFINFKILQLSRVVPKVLGTCGHVYQAEYLIPFRMKGYYMNLKAKILVHLMGTLKLFYEFLNDPLQWCDVKFENLGLSADYPKRFVVMDSDMLYTETKLRALLTSQKCVTDDQCMHFDCESRCDNTTGHCTDRLNDNVDVFCKKLINRLFGNYWSKSNRYLAACHEAQNATKRLADLRLVWSWSLSDV</sequence>
<evidence type="ECO:0000256" key="3">
    <source>
        <dbReference type="ARBA" id="ARBA00022692"/>
    </source>
</evidence>
<protein>
    <submittedName>
        <fullName evidence="13">FAM69 protein-kinase domain-containing protein</fullName>
    </submittedName>
</protein>
<keyword evidence="12" id="KW-1185">Reference proteome</keyword>
<evidence type="ECO:0000256" key="8">
    <source>
        <dbReference type="ARBA" id="ARBA00023157"/>
    </source>
</evidence>
<dbReference type="Proteomes" id="UP000887540">
    <property type="component" value="Unplaced"/>
</dbReference>
<evidence type="ECO:0000256" key="2">
    <source>
        <dbReference type="ARBA" id="ARBA00006338"/>
    </source>
</evidence>
<dbReference type="InterPro" id="IPR029244">
    <property type="entry name" value="FAM69_N"/>
</dbReference>
<dbReference type="PANTHER" id="PTHR21093">
    <property type="entry name" value="DIVERGENT PROTEIN KINASE DOMAIN 1C-RELATED"/>
    <property type="match status" value="1"/>
</dbReference>
<name>A0A914BYI1_9BILA</name>
<feature type="domain" description="FAM69 N-terminal" evidence="11">
    <location>
        <begin position="53"/>
        <end position="159"/>
    </location>
</feature>
<keyword evidence="8" id="KW-1015">Disulfide bond</keyword>
<dbReference type="PANTHER" id="PTHR21093:SF2">
    <property type="entry name" value="DIVERGENT PROTEIN KINASE DOMAIN 1C"/>
    <property type="match status" value="1"/>
</dbReference>
<keyword evidence="4" id="KW-0256">Endoplasmic reticulum</keyword>
<keyword evidence="5" id="KW-0735">Signal-anchor</keyword>
<comment type="subcellular location">
    <subcellularLocation>
        <location evidence="1">Endoplasmic reticulum membrane</location>
        <topology evidence="1">Single-pass type II membrane protein</topology>
    </subcellularLocation>
</comment>
<feature type="domain" description="FAM69 protein-kinase" evidence="10">
    <location>
        <begin position="214"/>
        <end position="374"/>
    </location>
</feature>
<keyword evidence="7 9" id="KW-0472">Membrane</keyword>
<dbReference type="AlphaFoldDB" id="A0A914BYI1"/>
<evidence type="ECO:0000256" key="4">
    <source>
        <dbReference type="ARBA" id="ARBA00022824"/>
    </source>
</evidence>
<proteinExistence type="inferred from homology"/>
<evidence type="ECO:0000313" key="12">
    <source>
        <dbReference type="Proteomes" id="UP000887540"/>
    </source>
</evidence>
<evidence type="ECO:0000256" key="1">
    <source>
        <dbReference type="ARBA" id="ARBA00004648"/>
    </source>
</evidence>
<accession>A0A914BYI1</accession>
<organism evidence="12 13">
    <name type="scientific">Acrobeloides nanus</name>
    <dbReference type="NCBI Taxonomy" id="290746"/>
    <lineage>
        <taxon>Eukaryota</taxon>
        <taxon>Metazoa</taxon>
        <taxon>Ecdysozoa</taxon>
        <taxon>Nematoda</taxon>
        <taxon>Chromadorea</taxon>
        <taxon>Rhabditida</taxon>
        <taxon>Tylenchina</taxon>
        <taxon>Cephalobomorpha</taxon>
        <taxon>Cephaloboidea</taxon>
        <taxon>Cephalobidae</taxon>
        <taxon>Acrobeloides</taxon>
    </lineage>
</organism>
<evidence type="ECO:0000259" key="10">
    <source>
        <dbReference type="Pfam" id="PF12260"/>
    </source>
</evidence>
<evidence type="ECO:0000256" key="5">
    <source>
        <dbReference type="ARBA" id="ARBA00022968"/>
    </source>
</evidence>
<evidence type="ECO:0000256" key="6">
    <source>
        <dbReference type="ARBA" id="ARBA00022989"/>
    </source>
</evidence>
<dbReference type="WBParaSite" id="ACRNAN_Path_1271.g4965.t1">
    <property type="protein sequence ID" value="ACRNAN_Path_1271.g4965.t1"/>
    <property type="gene ID" value="ACRNAN_Path_1271.g4965"/>
</dbReference>
<dbReference type="Pfam" id="PF12260">
    <property type="entry name" value="PIP49_C"/>
    <property type="match status" value="1"/>
</dbReference>
<evidence type="ECO:0000313" key="13">
    <source>
        <dbReference type="WBParaSite" id="ACRNAN_Path_1271.g4965.t1"/>
    </source>
</evidence>
<evidence type="ECO:0000256" key="9">
    <source>
        <dbReference type="SAM" id="Phobius"/>
    </source>
</evidence>
<dbReference type="Pfam" id="PF14875">
    <property type="entry name" value="PIP49_N"/>
    <property type="match status" value="1"/>
</dbReference>
<dbReference type="GO" id="GO:0005789">
    <property type="term" value="C:endoplasmic reticulum membrane"/>
    <property type="evidence" value="ECO:0007669"/>
    <property type="project" value="UniProtKB-SubCell"/>
</dbReference>